<dbReference type="Pfam" id="PF00007">
    <property type="entry name" value="Cys_knot"/>
    <property type="match status" value="1"/>
</dbReference>
<comment type="function">
    <text evidence="1">Involved in gametogenesis and steroidogenesis.</text>
</comment>
<sequence length="142" mass="16302">MPEYCINEEKVHIKSTTNFYNNFQWKTLTLSTHVYVSFPKSVKLIQKRKLSELYMLLCLIECDCISQGTNYRNPVVPNVQNTCNFREWTYETVQLTGCPAGVDSSFTYPVALSCECSQCNTDSTDCGLTNQNFCCNQLPNEY</sequence>
<dbReference type="InterPro" id="IPR001545">
    <property type="entry name" value="Gonadotropin_bsu"/>
</dbReference>
<dbReference type="PANTHER" id="PTHR11515">
    <property type="entry name" value="GLYCOPROTEIN HORMONE BETA CHAIN"/>
    <property type="match status" value="1"/>
</dbReference>
<comment type="subcellular location">
    <subcellularLocation>
        <location evidence="2">Secreted</location>
    </subcellularLocation>
</comment>
<dbReference type="CDD" id="cd00069">
    <property type="entry name" value="GHB_like"/>
    <property type="match status" value="1"/>
</dbReference>
<dbReference type="SMART" id="SM00068">
    <property type="entry name" value="GHB"/>
    <property type="match status" value="1"/>
</dbReference>
<dbReference type="PANTHER" id="PTHR11515:SF11">
    <property type="entry name" value="LUTROPIN SUBUNIT BETA"/>
    <property type="match status" value="1"/>
</dbReference>
<accession>A0A8B9KLQ9</accession>
<comment type="similarity">
    <text evidence="3">Belongs to the glycoprotein hormones subunit beta family.</text>
</comment>
<dbReference type="GO" id="GO:0007186">
    <property type="term" value="P:G protein-coupled receptor signaling pathway"/>
    <property type="evidence" value="ECO:0007669"/>
    <property type="project" value="TreeGrafter"/>
</dbReference>
<name>A0A8B9KLQ9_ASTMX</name>
<feature type="domain" description="Glycoprotein hormone subunit beta" evidence="8">
    <location>
        <begin position="63"/>
        <end position="130"/>
    </location>
</feature>
<dbReference type="GO" id="GO:0005737">
    <property type="term" value="C:cytoplasm"/>
    <property type="evidence" value="ECO:0007669"/>
    <property type="project" value="TreeGrafter"/>
</dbReference>
<evidence type="ECO:0000313" key="10">
    <source>
        <dbReference type="Proteomes" id="UP000694621"/>
    </source>
</evidence>
<organism evidence="9 10">
    <name type="scientific">Astyanax mexicanus</name>
    <name type="common">Blind cave fish</name>
    <name type="synonym">Astyanax fasciatus mexicanus</name>
    <dbReference type="NCBI Taxonomy" id="7994"/>
    <lineage>
        <taxon>Eukaryota</taxon>
        <taxon>Metazoa</taxon>
        <taxon>Chordata</taxon>
        <taxon>Craniata</taxon>
        <taxon>Vertebrata</taxon>
        <taxon>Euteleostomi</taxon>
        <taxon>Actinopterygii</taxon>
        <taxon>Neopterygii</taxon>
        <taxon>Teleostei</taxon>
        <taxon>Ostariophysi</taxon>
        <taxon>Characiformes</taxon>
        <taxon>Characoidei</taxon>
        <taxon>Acestrorhamphidae</taxon>
        <taxon>Acestrorhamphinae</taxon>
        <taxon>Astyanax</taxon>
    </lineage>
</organism>
<evidence type="ECO:0000313" key="9">
    <source>
        <dbReference type="Ensembl" id="ENSAMXP00005038620.1"/>
    </source>
</evidence>
<dbReference type="Proteomes" id="UP000694621">
    <property type="component" value="Unplaced"/>
</dbReference>
<evidence type="ECO:0000256" key="7">
    <source>
        <dbReference type="ARBA" id="ARBA00023157"/>
    </source>
</evidence>
<dbReference type="AlphaFoldDB" id="A0A8B9KLQ9"/>
<dbReference type="Ensembl" id="ENSAMXT00005042062.1">
    <property type="protein sequence ID" value="ENSAMXP00005038620.1"/>
    <property type="gene ID" value="ENSAMXG00005018296.1"/>
</dbReference>
<keyword evidence="6" id="KW-0372">Hormone</keyword>
<dbReference type="GO" id="GO:0030728">
    <property type="term" value="P:ovulation"/>
    <property type="evidence" value="ECO:0007669"/>
    <property type="project" value="TreeGrafter"/>
</dbReference>
<dbReference type="SUPFAM" id="SSF57501">
    <property type="entry name" value="Cystine-knot cytokines"/>
    <property type="match status" value="1"/>
</dbReference>
<dbReference type="InterPro" id="IPR029034">
    <property type="entry name" value="Cystine-knot_cytokine"/>
</dbReference>
<keyword evidence="5" id="KW-0964">Secreted</keyword>
<dbReference type="Gene3D" id="2.10.90.10">
    <property type="entry name" value="Cystine-knot cytokines"/>
    <property type="match status" value="1"/>
</dbReference>
<evidence type="ECO:0000256" key="2">
    <source>
        <dbReference type="ARBA" id="ARBA00004613"/>
    </source>
</evidence>
<evidence type="ECO:0000256" key="1">
    <source>
        <dbReference type="ARBA" id="ARBA00003920"/>
    </source>
</evidence>
<dbReference type="GO" id="GO:0005179">
    <property type="term" value="F:hormone activity"/>
    <property type="evidence" value="ECO:0007669"/>
    <property type="project" value="UniProtKB-KW"/>
</dbReference>
<comment type="subunit">
    <text evidence="4">Heterodimer of an alpha and a beta chain.</text>
</comment>
<dbReference type="InterPro" id="IPR006208">
    <property type="entry name" value="Glyco_hormone_CN"/>
</dbReference>
<evidence type="ECO:0000256" key="5">
    <source>
        <dbReference type="ARBA" id="ARBA00022525"/>
    </source>
</evidence>
<evidence type="ECO:0000256" key="6">
    <source>
        <dbReference type="ARBA" id="ARBA00022702"/>
    </source>
</evidence>
<proteinExistence type="inferred from homology"/>
<dbReference type="GO" id="GO:0005615">
    <property type="term" value="C:extracellular space"/>
    <property type="evidence" value="ECO:0007669"/>
    <property type="project" value="TreeGrafter"/>
</dbReference>
<evidence type="ECO:0000256" key="3">
    <source>
        <dbReference type="ARBA" id="ARBA00006552"/>
    </source>
</evidence>
<protein>
    <recommendedName>
        <fullName evidence="8">Glycoprotein hormone subunit beta domain-containing protein</fullName>
    </recommendedName>
</protein>
<evidence type="ECO:0000259" key="8">
    <source>
        <dbReference type="Pfam" id="PF00007"/>
    </source>
</evidence>
<evidence type="ECO:0000256" key="4">
    <source>
        <dbReference type="ARBA" id="ARBA00011870"/>
    </source>
</evidence>
<reference evidence="9" key="1">
    <citation type="submission" date="2025-08" db="UniProtKB">
        <authorList>
            <consortium name="Ensembl"/>
        </authorList>
    </citation>
    <scope>IDENTIFICATION</scope>
</reference>
<keyword evidence="7" id="KW-1015">Disulfide bond</keyword>